<evidence type="ECO:0000313" key="1">
    <source>
        <dbReference type="EMBL" id="OWZ15730.1"/>
    </source>
</evidence>
<comment type="caution">
    <text evidence="1">The sequence shown here is derived from an EMBL/GenBank/DDBJ whole genome shotgun (WGS) entry which is preliminary data.</text>
</comment>
<dbReference type="Proteomes" id="UP000198211">
    <property type="component" value="Unassembled WGS sequence"/>
</dbReference>
<dbReference type="EMBL" id="NBNE01001065">
    <property type="protein sequence ID" value="OWZ15730.1"/>
    <property type="molecule type" value="Genomic_DNA"/>
</dbReference>
<protein>
    <submittedName>
        <fullName evidence="1">Uncharacterized protein</fullName>
    </submittedName>
</protein>
<dbReference type="OrthoDB" id="88895at2759"/>
<accession>A0A225WFU1</accession>
<gene>
    <name evidence="1" type="ORF">PHMEG_00010577</name>
</gene>
<proteinExistence type="predicted"/>
<organism evidence="1 2">
    <name type="scientific">Phytophthora megakarya</name>
    <dbReference type="NCBI Taxonomy" id="4795"/>
    <lineage>
        <taxon>Eukaryota</taxon>
        <taxon>Sar</taxon>
        <taxon>Stramenopiles</taxon>
        <taxon>Oomycota</taxon>
        <taxon>Peronosporomycetes</taxon>
        <taxon>Peronosporales</taxon>
        <taxon>Peronosporaceae</taxon>
        <taxon>Phytophthora</taxon>
    </lineage>
</organism>
<dbReference type="AlphaFoldDB" id="A0A225WFU1"/>
<keyword evidence="2" id="KW-1185">Reference proteome</keyword>
<name>A0A225WFU1_9STRA</name>
<reference evidence="2" key="1">
    <citation type="submission" date="2017-03" db="EMBL/GenBank/DDBJ databases">
        <title>Phytopthora megakarya and P. palmivora, two closely related causual agents of cacao black pod achieved similar genome size and gene model numbers by different mechanisms.</title>
        <authorList>
            <person name="Ali S."/>
            <person name="Shao J."/>
            <person name="Larry D.J."/>
            <person name="Kronmiller B."/>
            <person name="Shen D."/>
            <person name="Strem M.D."/>
            <person name="Melnick R.L."/>
            <person name="Guiltinan M.J."/>
            <person name="Tyler B.M."/>
            <person name="Meinhardt L.W."/>
            <person name="Bailey B.A."/>
        </authorList>
    </citation>
    <scope>NUCLEOTIDE SEQUENCE [LARGE SCALE GENOMIC DNA]</scope>
    <source>
        <strain evidence="2">zdho120</strain>
    </source>
</reference>
<sequence>MIGGKAFIPPQLTQTDPKCISILVEGRWTLRMDPHKKKKKHYLSLHLVKGLSDEPFVHDWDSATWSEKEIIDDFNLRLLLKALPAKRHQGRPKPKPVDESTDGQYSVSHRLVTLARTPGEVAGWRVMVRKESTNDNGKVIYKNFTGIVRPWPEEGGTYCWVVEFDHQALQMRNWTLKSTQKLSTTYRSRYPFTQPFW</sequence>
<evidence type="ECO:0000313" key="2">
    <source>
        <dbReference type="Proteomes" id="UP000198211"/>
    </source>
</evidence>